<feature type="compositionally biased region" description="Polar residues" evidence="1">
    <location>
        <begin position="114"/>
        <end position="127"/>
    </location>
</feature>
<keyword evidence="3" id="KW-0496">Mitochondrion</keyword>
<feature type="compositionally biased region" description="Low complexity" evidence="1">
    <location>
        <begin position="128"/>
        <end position="158"/>
    </location>
</feature>
<sequence>MFWNMWNLTFFYANCNTIGKFRKFFIMTFVAVSEGGTLVKAKESSIPNQCGSGAAVETVEGLSKLLTYNPYFFVVKHRIPNRRGKRYFSTSVIRPMDRDSDDSGIEDVELSNPEAVSTARTTQASGTQQQPVGQASGGQQQPVGQGSGGQQQPEGQASIGQNSSGLRAPQAATAQEAVANNYFLTGSWAGGGSITDHITAILNYKASSWDRVRRENNEKRKEEIQNAASSSSNVAIESGNAGSSSNFNASNSGGSSSNLNTSGDTSSSLNVQSSPLKRKHSDMELGPNKRLDFSDSSDDENNNGKGGPGGFSGGGPSGPGPSDGPSDGPASSLKTMVTEEQLGSPLDYVIELESTTCIHDDFYDDMV</sequence>
<reference evidence="3" key="1">
    <citation type="submission" date="2017-08" db="EMBL/GenBank/DDBJ databases">
        <title>Comparative analysis of the mitochondrial genome of the fungus Colletotrichum lindemuthianum, the causal agent of anthracnose in common beans.</title>
        <authorList>
            <person name="Queiroz C.B."/>
            <person name="Santana M.F."/>
            <person name="Vidigal P.M.P."/>
            <person name="Queiroz M.V."/>
        </authorList>
    </citation>
    <scope>NUCLEOTIDE SEQUENCE</scope>
    <source>
        <strain evidence="2">83.501</strain>
        <strain evidence="3">89 A2 2-3</strain>
    </source>
</reference>
<geneLocation type="mitochondrion" evidence="3"/>
<feature type="compositionally biased region" description="Polar residues" evidence="1">
    <location>
        <begin position="226"/>
        <end position="235"/>
    </location>
</feature>
<gene>
    <name evidence="3" type="primary">orf367</name>
</gene>
<feature type="compositionally biased region" description="Low complexity" evidence="1">
    <location>
        <begin position="323"/>
        <end position="332"/>
    </location>
</feature>
<proteinExistence type="predicted"/>
<feature type="compositionally biased region" description="Basic and acidic residues" evidence="1">
    <location>
        <begin position="281"/>
        <end position="293"/>
    </location>
</feature>
<dbReference type="AlphaFoldDB" id="A0A2D2AJ73"/>
<feature type="region of interest" description="Disordered" evidence="1">
    <location>
        <begin position="112"/>
        <end position="172"/>
    </location>
</feature>
<name>A0A2D2AJ73_COLLN</name>
<feature type="compositionally biased region" description="Low complexity" evidence="1">
    <location>
        <begin position="238"/>
        <end position="270"/>
    </location>
</feature>
<dbReference type="EMBL" id="MF595868">
    <property type="protein sequence ID" value="ATQ37151.1"/>
    <property type="molecule type" value="Genomic_DNA"/>
</dbReference>
<organism evidence="3">
    <name type="scientific">Colletotrichum lindemuthianum</name>
    <name type="common">Bean anthracnose fungus</name>
    <name type="synonym">Glomerella lindemuthiana</name>
    <dbReference type="NCBI Taxonomy" id="290576"/>
    <lineage>
        <taxon>Eukaryota</taxon>
        <taxon>Fungi</taxon>
        <taxon>Dikarya</taxon>
        <taxon>Ascomycota</taxon>
        <taxon>Pezizomycotina</taxon>
        <taxon>Sordariomycetes</taxon>
        <taxon>Hypocreomycetidae</taxon>
        <taxon>Glomerellales</taxon>
        <taxon>Glomerellaceae</taxon>
        <taxon>Colletotrichum</taxon>
        <taxon>Colletotrichum orbiculare species complex</taxon>
    </lineage>
</organism>
<evidence type="ECO:0000313" key="3">
    <source>
        <dbReference type="EMBL" id="ATQ37173.1"/>
    </source>
</evidence>
<dbReference type="EMBL" id="MF595869">
    <property type="protein sequence ID" value="ATQ37173.1"/>
    <property type="molecule type" value="Genomic_DNA"/>
</dbReference>
<evidence type="ECO:0000313" key="2">
    <source>
        <dbReference type="EMBL" id="ATQ37151.1"/>
    </source>
</evidence>
<feature type="region of interest" description="Disordered" evidence="1">
    <location>
        <begin position="216"/>
        <end position="339"/>
    </location>
</feature>
<accession>A0A2D2AJ73</accession>
<evidence type="ECO:0000256" key="1">
    <source>
        <dbReference type="SAM" id="MobiDB-lite"/>
    </source>
</evidence>
<feature type="compositionally biased region" description="Gly residues" evidence="1">
    <location>
        <begin position="304"/>
        <end position="317"/>
    </location>
</feature>
<protein>
    <submittedName>
        <fullName evidence="3">Uncharacterized protein</fullName>
    </submittedName>
</protein>